<dbReference type="Proteomes" id="UP000594262">
    <property type="component" value="Unplaced"/>
</dbReference>
<evidence type="ECO:0000313" key="3">
    <source>
        <dbReference type="Proteomes" id="UP000594262"/>
    </source>
</evidence>
<name>A0A7M5XFN1_9CNID</name>
<proteinExistence type="predicted"/>
<keyword evidence="3" id="KW-1185">Reference proteome</keyword>
<dbReference type="PANTHER" id="PTHR21301">
    <property type="entry name" value="REVERSE TRANSCRIPTASE"/>
    <property type="match status" value="1"/>
</dbReference>
<dbReference type="InterPro" id="IPR058912">
    <property type="entry name" value="HTH_animal"/>
</dbReference>
<sequence length="295" mass="34240">PRMYGTIKAHKPEKNYPMRVVVSTIGTPSYGTSEYLVKIIQPTLNKNNTRLKNSYTFAELTRSWDVDPDEIQVSYDVVNLYPTVPVEEATNIIVQMLENDHDLPNRTKLTVEDIRTLIELCLSKCYFLWNDKLYRLQNSAPIGLALMVVIAEAFLQYHEQNALQAANAHDPPVAPKSFVRYVDDSHARFQTVHQAEKFQEILNQQNEHTQYTMETEDTTKSLNFLDVNVRNNNGRYELKIHRKNAITNVQVKPNSAHDPKVLKSIFSGFLNRAYRICDDRFRQEEIDFLINNFVE</sequence>
<dbReference type="AlphaFoldDB" id="A0A7M5XFN1"/>
<dbReference type="Pfam" id="PF26215">
    <property type="entry name" value="HTH_animal"/>
    <property type="match status" value="1"/>
</dbReference>
<dbReference type="PANTHER" id="PTHR21301:SF10">
    <property type="entry name" value="REVERSE TRANSCRIPTASE DOMAIN-CONTAINING PROTEIN"/>
    <property type="match status" value="1"/>
</dbReference>
<protein>
    <recommendedName>
        <fullName evidence="1">Helix-turn-helix domain-containing protein</fullName>
    </recommendedName>
</protein>
<accession>A0A7M5XFN1</accession>
<organism evidence="2 3">
    <name type="scientific">Clytia hemisphaerica</name>
    <dbReference type="NCBI Taxonomy" id="252671"/>
    <lineage>
        <taxon>Eukaryota</taxon>
        <taxon>Metazoa</taxon>
        <taxon>Cnidaria</taxon>
        <taxon>Hydrozoa</taxon>
        <taxon>Hydroidolina</taxon>
        <taxon>Leptothecata</taxon>
        <taxon>Obeliida</taxon>
        <taxon>Clytiidae</taxon>
        <taxon>Clytia</taxon>
    </lineage>
</organism>
<evidence type="ECO:0000313" key="2">
    <source>
        <dbReference type="EnsemblMetazoa" id="CLYHEMP021258.1"/>
    </source>
</evidence>
<reference evidence="2" key="1">
    <citation type="submission" date="2021-01" db="UniProtKB">
        <authorList>
            <consortium name="EnsemblMetazoa"/>
        </authorList>
    </citation>
    <scope>IDENTIFICATION</scope>
</reference>
<dbReference type="EnsemblMetazoa" id="CLYHEMT021258.1">
    <property type="protein sequence ID" value="CLYHEMP021258.1"/>
    <property type="gene ID" value="CLYHEMG021258"/>
</dbReference>
<evidence type="ECO:0000259" key="1">
    <source>
        <dbReference type="Pfam" id="PF26215"/>
    </source>
</evidence>
<feature type="domain" description="Helix-turn-helix" evidence="1">
    <location>
        <begin position="253"/>
        <end position="293"/>
    </location>
</feature>
<dbReference type="OrthoDB" id="6031217at2759"/>